<dbReference type="AlphaFoldDB" id="A0A0S4IZI6"/>
<accession>A0A0S4IZI6</accession>
<dbReference type="Proteomes" id="UP000051952">
    <property type="component" value="Unassembled WGS sequence"/>
</dbReference>
<dbReference type="VEuPathDB" id="TriTrypDB:BSAL_75785"/>
<name>A0A0S4IZI6_BODSA</name>
<keyword evidence="3" id="KW-1185">Reference proteome</keyword>
<gene>
    <name evidence="2" type="ORF">BSAL_75785</name>
</gene>
<keyword evidence="1" id="KW-0812">Transmembrane</keyword>
<evidence type="ECO:0000313" key="3">
    <source>
        <dbReference type="Proteomes" id="UP000051952"/>
    </source>
</evidence>
<feature type="transmembrane region" description="Helical" evidence="1">
    <location>
        <begin position="46"/>
        <end position="66"/>
    </location>
</feature>
<keyword evidence="1" id="KW-1133">Transmembrane helix</keyword>
<evidence type="ECO:0000256" key="1">
    <source>
        <dbReference type="SAM" id="Phobius"/>
    </source>
</evidence>
<organism evidence="2 3">
    <name type="scientific">Bodo saltans</name>
    <name type="common">Flagellated protozoan</name>
    <dbReference type="NCBI Taxonomy" id="75058"/>
    <lineage>
        <taxon>Eukaryota</taxon>
        <taxon>Discoba</taxon>
        <taxon>Euglenozoa</taxon>
        <taxon>Kinetoplastea</taxon>
        <taxon>Metakinetoplastina</taxon>
        <taxon>Eubodonida</taxon>
        <taxon>Bodonidae</taxon>
        <taxon>Bodo</taxon>
    </lineage>
</organism>
<evidence type="ECO:0000313" key="2">
    <source>
        <dbReference type="EMBL" id="CUG20695.1"/>
    </source>
</evidence>
<protein>
    <submittedName>
        <fullName evidence="2">Membrane-associated protein, putative</fullName>
    </submittedName>
</protein>
<reference evidence="3" key="1">
    <citation type="submission" date="2015-09" db="EMBL/GenBank/DDBJ databases">
        <authorList>
            <consortium name="Pathogen Informatics"/>
        </authorList>
    </citation>
    <scope>NUCLEOTIDE SEQUENCE [LARGE SCALE GENOMIC DNA]</scope>
    <source>
        <strain evidence="3">Lake Konstanz</strain>
    </source>
</reference>
<dbReference type="EMBL" id="CYKH01000698">
    <property type="protein sequence ID" value="CUG20695.1"/>
    <property type="molecule type" value="Genomic_DNA"/>
</dbReference>
<keyword evidence="1" id="KW-0472">Membrane</keyword>
<proteinExistence type="predicted"/>
<sequence>MELVTTKSFSVRSTGGSQGPLGLIDNAPNMAALHPESKGNFAGQSWGTYCLLCCAAAVLALVTVLFSHATSKSIRLSIEDLGMSSLHYPVLGRIVSSTP</sequence>